<gene>
    <name evidence="2" type="ORF">CAMP_LOCUS15390</name>
</gene>
<proteinExistence type="predicted"/>
<sequence>MMLGFHVFLCLCEDLYGFILMRPIVFLPVVGIYADGLLSNIFHINPFIQIVGFFLLIHINAGVILHICLFRLKVIIPISFKCYSLVVKSGKWFIALMYFFCITSTSIFLLLLEDQNEAKFYISQTVSPLPTMFWSDKYVVSTAKSKNFYRFLYTCLCFVVSNISMCSCVVLTAFGVLYRTKSNISAKVVEAQKVLLKVLIIQNFDINPIEQEEFISKCSFIMEIRTILTLPFYILALLCIFMKSQNFQKHYKTMLAVHVFFCLIEDIYGFIFMRPAVFPPVIGVYTDGILSNIFNIHPYIQVVGFFLIIHLNAGVILHISFHRLKIVIPMSFRFYNLMITKGKWFLVLMYIYCMLSMSAFGLLIENQEEAKIYISQVIVVIVFLIIPFTAFGINIKYDLQSLTLLISSIVLTISHGSISTLTLMLSTKSYRQEFARIFGKCKCFPCTNRHLLHNNVISSIR</sequence>
<keyword evidence="1" id="KW-0472">Membrane</keyword>
<feature type="transmembrane region" description="Helical" evidence="1">
    <location>
        <begin position="254"/>
        <end position="278"/>
    </location>
</feature>
<evidence type="ECO:0008006" key="4">
    <source>
        <dbReference type="Google" id="ProtNLM"/>
    </source>
</evidence>
<protein>
    <recommendedName>
        <fullName evidence="4">Serpentine Receptor, class H</fullName>
    </recommendedName>
</protein>
<evidence type="ECO:0000313" key="2">
    <source>
        <dbReference type="EMBL" id="CAI5452753.1"/>
    </source>
</evidence>
<feature type="transmembrane region" description="Helical" evidence="1">
    <location>
        <begin position="370"/>
        <end position="390"/>
    </location>
</feature>
<feature type="transmembrane region" description="Helical" evidence="1">
    <location>
        <begin position="224"/>
        <end position="242"/>
    </location>
</feature>
<feature type="transmembrane region" description="Helical" evidence="1">
    <location>
        <begin position="92"/>
        <end position="112"/>
    </location>
</feature>
<evidence type="ECO:0000313" key="3">
    <source>
        <dbReference type="Proteomes" id="UP001152747"/>
    </source>
</evidence>
<feature type="transmembrane region" description="Helical" evidence="1">
    <location>
        <begin position="15"/>
        <end position="38"/>
    </location>
</feature>
<keyword evidence="1" id="KW-1133">Transmembrane helix</keyword>
<dbReference type="AlphaFoldDB" id="A0A9P1N6C4"/>
<dbReference type="Pfam" id="PF10318">
    <property type="entry name" value="7TM_GPCR_Srh"/>
    <property type="match status" value="2"/>
</dbReference>
<accession>A0A9P1N6C4</accession>
<dbReference type="EMBL" id="CANHGI010000005">
    <property type="protein sequence ID" value="CAI5452753.1"/>
    <property type="molecule type" value="Genomic_DNA"/>
</dbReference>
<feature type="transmembrane region" description="Helical" evidence="1">
    <location>
        <begin position="402"/>
        <end position="425"/>
    </location>
</feature>
<dbReference type="PANTHER" id="PTHR46891:SF9">
    <property type="entry name" value="SERPENTINE RECEPTOR, CLASS H-RELATED"/>
    <property type="match status" value="1"/>
</dbReference>
<dbReference type="InterPro" id="IPR019422">
    <property type="entry name" value="7TM_GPCR_serpentine_rcpt_Srh"/>
</dbReference>
<keyword evidence="1" id="KW-0812">Transmembrane</keyword>
<organism evidence="2 3">
    <name type="scientific">Caenorhabditis angaria</name>
    <dbReference type="NCBI Taxonomy" id="860376"/>
    <lineage>
        <taxon>Eukaryota</taxon>
        <taxon>Metazoa</taxon>
        <taxon>Ecdysozoa</taxon>
        <taxon>Nematoda</taxon>
        <taxon>Chromadorea</taxon>
        <taxon>Rhabditida</taxon>
        <taxon>Rhabditina</taxon>
        <taxon>Rhabditomorpha</taxon>
        <taxon>Rhabditoidea</taxon>
        <taxon>Rhabditidae</taxon>
        <taxon>Peloderinae</taxon>
        <taxon>Caenorhabditis</taxon>
    </lineage>
</organism>
<comment type="caution">
    <text evidence="2">The sequence shown here is derived from an EMBL/GenBank/DDBJ whole genome shotgun (WGS) entry which is preliminary data.</text>
</comment>
<dbReference type="Proteomes" id="UP001152747">
    <property type="component" value="Unassembled WGS sequence"/>
</dbReference>
<feature type="transmembrane region" description="Helical" evidence="1">
    <location>
        <begin position="342"/>
        <end position="364"/>
    </location>
</feature>
<keyword evidence="3" id="KW-1185">Reference proteome</keyword>
<feature type="transmembrane region" description="Helical" evidence="1">
    <location>
        <begin position="151"/>
        <end position="178"/>
    </location>
</feature>
<reference evidence="2" key="1">
    <citation type="submission" date="2022-11" db="EMBL/GenBank/DDBJ databases">
        <authorList>
            <person name="Kikuchi T."/>
        </authorList>
    </citation>
    <scope>NUCLEOTIDE SEQUENCE</scope>
    <source>
        <strain evidence="2">PS1010</strain>
    </source>
</reference>
<evidence type="ECO:0000256" key="1">
    <source>
        <dbReference type="SAM" id="Phobius"/>
    </source>
</evidence>
<dbReference type="PANTHER" id="PTHR46891">
    <property type="entry name" value="SERPENTINE RECEPTOR, CLASS H-RELATED"/>
    <property type="match status" value="1"/>
</dbReference>
<feature type="transmembrane region" description="Helical" evidence="1">
    <location>
        <begin position="298"/>
        <end position="321"/>
    </location>
</feature>
<feature type="transmembrane region" description="Helical" evidence="1">
    <location>
        <begin position="50"/>
        <end position="72"/>
    </location>
</feature>
<name>A0A9P1N6C4_9PELO</name>